<dbReference type="InterPro" id="IPR004143">
    <property type="entry name" value="BPL_LPL_catalytic"/>
</dbReference>
<dbReference type="PROSITE" id="PS51733">
    <property type="entry name" value="BPL_LPL_CATALYTIC"/>
    <property type="match status" value="1"/>
</dbReference>
<dbReference type="GO" id="GO:0016874">
    <property type="term" value="F:ligase activity"/>
    <property type="evidence" value="ECO:0007669"/>
    <property type="project" value="UniProtKB-KW"/>
</dbReference>
<feature type="compositionally biased region" description="Low complexity" evidence="1">
    <location>
        <begin position="1"/>
        <end position="33"/>
    </location>
</feature>
<name>A0ABP6LSS1_9MICC</name>
<dbReference type="CDD" id="cd16443">
    <property type="entry name" value="LplA"/>
    <property type="match status" value="1"/>
</dbReference>
<keyword evidence="4" id="KW-1185">Reference proteome</keyword>
<feature type="region of interest" description="Disordered" evidence="1">
    <location>
        <begin position="1"/>
        <end position="42"/>
    </location>
</feature>
<dbReference type="Gene3D" id="3.30.390.50">
    <property type="entry name" value="CO dehydrogenase flavoprotein, C-terminal domain"/>
    <property type="match status" value="1"/>
</dbReference>
<keyword evidence="3" id="KW-0436">Ligase</keyword>
<organism evidence="3 4">
    <name type="scientific">Nesterenkonia aethiopica</name>
    <dbReference type="NCBI Taxonomy" id="269144"/>
    <lineage>
        <taxon>Bacteria</taxon>
        <taxon>Bacillati</taxon>
        <taxon>Actinomycetota</taxon>
        <taxon>Actinomycetes</taxon>
        <taxon>Micrococcales</taxon>
        <taxon>Micrococcaceae</taxon>
        <taxon>Nesterenkonia</taxon>
    </lineage>
</organism>
<dbReference type="PANTHER" id="PTHR43679:SF2">
    <property type="entry name" value="OCTANOYL-[GCVH]:PROTEIN N-OCTANOYLTRANSFERASE"/>
    <property type="match status" value="1"/>
</dbReference>
<sequence>MTSEQQSSAGQASAGQASGGPASSVPAPAAGPVDPTASTTRHGEYKVVGGKLVVVDLTVDEEAGRIAAASVNGDFFLEPDEALEDLNRSLVGLDVGSTRETIARAVEAGLPVDAQMVGFDADAVGVAVRRALGHATTWTDHEWEILPPVALPIAVNVALDQVLTEEVGRGARPPLLRLWDWNERAVVIGSFQSLANEVDAEAARATETTVVRRISGGGAMFMESGNCVTYSLCFPQSLVDGMSFADSYPFLDSWVMEALREIGVEAAYKPLNDIVSAAEGEGQGRKIGGAAQKRLANGGMLHHVTMSYDIDAAKMLQVLRIGREKISDKGIASAVKRVDPLRSQTGRSRLEIFETFMEVFGRRYGARTAEIREHELARAHQLVDEKFSTEAWTARVP</sequence>
<protein>
    <submittedName>
        <fullName evidence="3">Lipoate--protein ligase family protein</fullName>
    </submittedName>
</protein>
<gene>
    <name evidence="3" type="ORF">GCM10010529_07710</name>
</gene>
<comment type="caution">
    <text evidence="3">The sequence shown here is derived from an EMBL/GenBank/DDBJ whole genome shotgun (WGS) entry which is preliminary data.</text>
</comment>
<dbReference type="PANTHER" id="PTHR43679">
    <property type="entry name" value="OCTANOYLTRANSFERASE LIPM-RELATED"/>
    <property type="match status" value="1"/>
</dbReference>
<dbReference type="Proteomes" id="UP001500236">
    <property type="component" value="Unassembled WGS sequence"/>
</dbReference>
<accession>A0ABP6LSS1</accession>
<evidence type="ECO:0000313" key="3">
    <source>
        <dbReference type="EMBL" id="GAA3056266.1"/>
    </source>
</evidence>
<evidence type="ECO:0000313" key="4">
    <source>
        <dbReference type="Proteomes" id="UP001500236"/>
    </source>
</evidence>
<dbReference type="EMBL" id="BAAAVT010000004">
    <property type="protein sequence ID" value="GAA3056266.1"/>
    <property type="molecule type" value="Genomic_DNA"/>
</dbReference>
<dbReference type="Pfam" id="PF21948">
    <property type="entry name" value="LplA-B_cat"/>
    <property type="match status" value="1"/>
</dbReference>
<reference evidence="4" key="1">
    <citation type="journal article" date="2019" name="Int. J. Syst. Evol. Microbiol.">
        <title>The Global Catalogue of Microorganisms (GCM) 10K type strain sequencing project: providing services to taxonomists for standard genome sequencing and annotation.</title>
        <authorList>
            <consortium name="The Broad Institute Genomics Platform"/>
            <consortium name="The Broad Institute Genome Sequencing Center for Infectious Disease"/>
            <person name="Wu L."/>
            <person name="Ma J."/>
        </authorList>
    </citation>
    <scope>NUCLEOTIDE SEQUENCE [LARGE SCALE GENOMIC DNA]</scope>
    <source>
        <strain evidence="4">JCM 14309</strain>
    </source>
</reference>
<evidence type="ECO:0000256" key="1">
    <source>
        <dbReference type="SAM" id="MobiDB-lite"/>
    </source>
</evidence>
<dbReference type="SUPFAM" id="SSF55681">
    <property type="entry name" value="Class II aaRS and biotin synthetases"/>
    <property type="match status" value="1"/>
</dbReference>
<dbReference type="InterPro" id="IPR050664">
    <property type="entry name" value="Octanoyltrans_LipM/LipL"/>
</dbReference>
<proteinExistence type="predicted"/>
<feature type="domain" description="BPL/LPL catalytic" evidence="2">
    <location>
        <begin position="170"/>
        <end position="368"/>
    </location>
</feature>
<evidence type="ECO:0000259" key="2">
    <source>
        <dbReference type="PROSITE" id="PS51733"/>
    </source>
</evidence>
<dbReference type="Gene3D" id="3.30.930.10">
    <property type="entry name" value="Bira Bifunctional Protein, Domain 2"/>
    <property type="match status" value="1"/>
</dbReference>
<dbReference type="InterPro" id="IPR045864">
    <property type="entry name" value="aa-tRNA-synth_II/BPL/LPL"/>
</dbReference>